<keyword evidence="2" id="KW-1185">Reference proteome</keyword>
<evidence type="ECO:0000313" key="1">
    <source>
        <dbReference type="EMBL" id="EAA18225.1"/>
    </source>
</evidence>
<dbReference type="InterPro" id="IPR001611">
    <property type="entry name" value="Leu-rich_rpt"/>
</dbReference>
<dbReference type="InParanoid" id="Q7RBR4"/>
<dbReference type="PaxDb" id="73239-Q7RBR4"/>
<proteinExistence type="predicted"/>
<dbReference type="AlphaFoldDB" id="Q7RBR4"/>
<dbReference type="PROSITE" id="PS51450">
    <property type="entry name" value="LRR"/>
    <property type="match status" value="1"/>
</dbReference>
<dbReference type="EMBL" id="AABL01002018">
    <property type="protein sequence ID" value="EAA18225.1"/>
    <property type="molecule type" value="Genomic_DNA"/>
</dbReference>
<protein>
    <submittedName>
        <fullName evidence="1">Uncharacterized protein</fullName>
    </submittedName>
</protein>
<reference evidence="1 2" key="1">
    <citation type="journal article" date="2002" name="Nature">
        <title>Genome sequence and comparative analysis of the model rodent malaria parasite Plasmodium yoelii yoelii.</title>
        <authorList>
            <person name="Carlton J.M."/>
            <person name="Angiuoli S.V."/>
            <person name="Suh B.B."/>
            <person name="Kooij T.W."/>
            <person name="Pertea M."/>
            <person name="Silva J.C."/>
            <person name="Ermolaeva M.D."/>
            <person name="Allen J.E."/>
            <person name="Selengut J.D."/>
            <person name="Koo H.L."/>
            <person name="Peterson J.D."/>
            <person name="Pop M."/>
            <person name="Kosack D.S."/>
            <person name="Shumway M.F."/>
            <person name="Bidwell S.L."/>
            <person name="Shallom S.J."/>
            <person name="van Aken S.E."/>
            <person name="Riedmuller S.B."/>
            <person name="Feldblyum T.V."/>
            <person name="Cho J.K."/>
            <person name="Quackenbush J."/>
            <person name="Sedegah M."/>
            <person name="Shoaibi A."/>
            <person name="Cummings L.M."/>
            <person name="Florens L."/>
            <person name="Yates J.R."/>
            <person name="Raine J.D."/>
            <person name="Sinden R.E."/>
            <person name="Harris M.A."/>
            <person name="Cunningham D.A."/>
            <person name="Preiser P.R."/>
            <person name="Bergman L.W."/>
            <person name="Vaidya A.B."/>
            <person name="van Lin L.H."/>
            <person name="Janse C.J."/>
            <person name="Waters A.P."/>
            <person name="Smith H.O."/>
            <person name="White O.R."/>
            <person name="Salzberg S.L."/>
            <person name="Venter J.C."/>
            <person name="Fraser C.M."/>
            <person name="Hoffman S.L."/>
            <person name="Gardner M.J."/>
            <person name="Carucci D.J."/>
        </authorList>
    </citation>
    <scope>NUCLEOTIDE SEQUENCE [LARGE SCALE GENOMIC DNA]</scope>
    <source>
        <strain evidence="1 2">17XNL</strain>
    </source>
</reference>
<dbReference type="InterPro" id="IPR032675">
    <property type="entry name" value="LRR_dom_sf"/>
</dbReference>
<comment type="caution">
    <text evidence="1">The sequence shown here is derived from an EMBL/GenBank/DDBJ whole genome shotgun (WGS) entry which is preliminary data.</text>
</comment>
<organism evidence="1 2">
    <name type="scientific">Plasmodium yoelii yoelii</name>
    <dbReference type="NCBI Taxonomy" id="73239"/>
    <lineage>
        <taxon>Eukaryota</taxon>
        <taxon>Sar</taxon>
        <taxon>Alveolata</taxon>
        <taxon>Apicomplexa</taxon>
        <taxon>Aconoidasida</taxon>
        <taxon>Haemosporida</taxon>
        <taxon>Plasmodiidae</taxon>
        <taxon>Plasmodium</taxon>
        <taxon>Plasmodium (Vinckeia)</taxon>
    </lineage>
</organism>
<dbReference type="Proteomes" id="UP000008553">
    <property type="component" value="Unassembled WGS sequence"/>
</dbReference>
<sequence>MVSLLENNKCLTILNLSNNKIEEDILDNLSNLKNLNILYIMNNPGVIP</sequence>
<dbReference type="Gene3D" id="3.80.10.10">
    <property type="entry name" value="Ribonuclease Inhibitor"/>
    <property type="match status" value="1"/>
</dbReference>
<gene>
    <name evidence="1" type="ORF">PY06075</name>
</gene>
<name>Q7RBR4_PLAYO</name>
<dbReference type="SUPFAM" id="SSF52047">
    <property type="entry name" value="RNI-like"/>
    <property type="match status" value="1"/>
</dbReference>
<evidence type="ECO:0000313" key="2">
    <source>
        <dbReference type="Proteomes" id="UP000008553"/>
    </source>
</evidence>
<accession>Q7RBR4</accession>